<evidence type="ECO:0000313" key="5">
    <source>
        <dbReference type="EMBL" id="MBF8435704.1"/>
    </source>
</evidence>
<dbReference type="InterPro" id="IPR033875">
    <property type="entry name" value="FlhG"/>
</dbReference>
<evidence type="ECO:0000256" key="3">
    <source>
        <dbReference type="SAM" id="MobiDB-lite"/>
    </source>
</evidence>
<dbReference type="GO" id="GO:0009898">
    <property type="term" value="C:cytoplasmic side of plasma membrane"/>
    <property type="evidence" value="ECO:0007669"/>
    <property type="project" value="TreeGrafter"/>
</dbReference>
<organism evidence="5 6">
    <name type="scientific">Halonatronomonas betaini</name>
    <dbReference type="NCBI Taxonomy" id="2778430"/>
    <lineage>
        <taxon>Bacteria</taxon>
        <taxon>Bacillati</taxon>
        <taxon>Bacillota</taxon>
        <taxon>Clostridia</taxon>
        <taxon>Halanaerobiales</taxon>
        <taxon>Halarsenatibacteraceae</taxon>
        <taxon>Halonatronomonas</taxon>
    </lineage>
</organism>
<evidence type="ECO:0000313" key="6">
    <source>
        <dbReference type="Proteomes" id="UP000621436"/>
    </source>
</evidence>
<dbReference type="PIRSF" id="PIRSF003092">
    <property type="entry name" value="MinD"/>
    <property type="match status" value="1"/>
</dbReference>
<dbReference type="RefSeq" id="WP_270452363.1">
    <property type="nucleotide sequence ID" value="NZ_JADPIE010000001.1"/>
</dbReference>
<dbReference type="Proteomes" id="UP000621436">
    <property type="component" value="Unassembled WGS sequence"/>
</dbReference>
<dbReference type="EMBL" id="JADPIE010000001">
    <property type="protein sequence ID" value="MBF8435704.1"/>
    <property type="molecule type" value="Genomic_DNA"/>
</dbReference>
<dbReference type="SUPFAM" id="SSF52540">
    <property type="entry name" value="P-loop containing nucleoside triphosphate hydrolases"/>
    <property type="match status" value="1"/>
</dbReference>
<dbReference type="GO" id="GO:0005829">
    <property type="term" value="C:cytosol"/>
    <property type="evidence" value="ECO:0007669"/>
    <property type="project" value="TreeGrafter"/>
</dbReference>
<evidence type="ECO:0000259" key="4">
    <source>
        <dbReference type="Pfam" id="PF13614"/>
    </source>
</evidence>
<sequence>MHDQASRLRKMFDSEKTKTEKENYNSASRVIAVASGKGGVGKTNVSVNLGVSLQKMDKEVLLLDADMGMANVDVLIGVTPRYNLGHVLEDKCDIEDALITGPEGLTILPGSSGIDEFINMNIYKIKQLLKLASHLEENYDIIIIDVGAGAHQGVVNFIKAADEVIVVLTPEPTAIMDAYSLIKILSKNEVRPKLNLIVNQVDNDREGDEVSKRISSVIKDYLDLEISITSYIPYDNTLREAVKKQKPIVNLYPRSRAGKAFTKSAGQLIDRDVGNNAGMQGFVNKVLGFFKS</sequence>
<evidence type="ECO:0000256" key="1">
    <source>
        <dbReference type="ARBA" id="ARBA00022741"/>
    </source>
</evidence>
<keyword evidence="2" id="KW-0067">ATP-binding</keyword>
<dbReference type="PANTHER" id="PTHR43384">
    <property type="entry name" value="SEPTUM SITE-DETERMINING PROTEIN MIND HOMOLOG, CHLOROPLASTIC-RELATED"/>
    <property type="match status" value="1"/>
</dbReference>
<dbReference type="InterPro" id="IPR050625">
    <property type="entry name" value="ParA/MinD_ATPase"/>
</dbReference>
<dbReference type="InterPro" id="IPR025501">
    <property type="entry name" value="MinD_FleN"/>
</dbReference>
<keyword evidence="1" id="KW-0547">Nucleotide-binding</keyword>
<dbReference type="Pfam" id="PF13614">
    <property type="entry name" value="AAA_31"/>
    <property type="match status" value="1"/>
</dbReference>
<reference evidence="5" key="1">
    <citation type="submission" date="2020-11" db="EMBL/GenBank/DDBJ databases">
        <title>Halonatronomonas betainensis gen. nov., sp. nov. a novel haloalkaliphilic representative of the family Halanaerobiacae capable of betaine degradation.</title>
        <authorList>
            <person name="Boltyanskaya Y."/>
            <person name="Kevbrin V."/>
            <person name="Detkova E."/>
            <person name="Grouzdev D.S."/>
            <person name="Koziaeva V."/>
            <person name="Zhilina T."/>
        </authorList>
    </citation>
    <scope>NUCLEOTIDE SEQUENCE</scope>
    <source>
        <strain evidence="5">Z-7014</strain>
    </source>
</reference>
<gene>
    <name evidence="5" type="ORF">I0Q91_01300</name>
</gene>
<dbReference type="GO" id="GO:0051782">
    <property type="term" value="P:negative regulation of cell division"/>
    <property type="evidence" value="ECO:0007669"/>
    <property type="project" value="TreeGrafter"/>
</dbReference>
<dbReference type="GO" id="GO:0005524">
    <property type="term" value="F:ATP binding"/>
    <property type="evidence" value="ECO:0007669"/>
    <property type="project" value="UniProtKB-KW"/>
</dbReference>
<dbReference type="InterPro" id="IPR025669">
    <property type="entry name" value="AAA_dom"/>
</dbReference>
<comment type="caution">
    <text evidence="5">The sequence shown here is derived from an EMBL/GenBank/DDBJ whole genome shotgun (WGS) entry which is preliminary data.</text>
</comment>
<proteinExistence type="predicted"/>
<dbReference type="PANTHER" id="PTHR43384:SF4">
    <property type="entry name" value="CELLULOSE BIOSYNTHESIS PROTEIN BCSQ-RELATED"/>
    <property type="match status" value="1"/>
</dbReference>
<keyword evidence="6" id="KW-1185">Reference proteome</keyword>
<feature type="region of interest" description="Disordered" evidence="3">
    <location>
        <begin position="1"/>
        <end position="21"/>
    </location>
</feature>
<name>A0A931F8T6_9FIRM</name>
<evidence type="ECO:0000256" key="2">
    <source>
        <dbReference type="ARBA" id="ARBA00022840"/>
    </source>
</evidence>
<dbReference type="InterPro" id="IPR027417">
    <property type="entry name" value="P-loop_NTPase"/>
</dbReference>
<protein>
    <submittedName>
        <fullName evidence="5">MinD/ParA family protein</fullName>
    </submittedName>
</protein>
<dbReference type="AlphaFoldDB" id="A0A931F8T6"/>
<feature type="domain" description="AAA" evidence="4">
    <location>
        <begin position="29"/>
        <end position="187"/>
    </location>
</feature>
<dbReference type="CDD" id="cd02038">
    <property type="entry name" value="FlhG-like"/>
    <property type="match status" value="1"/>
</dbReference>
<dbReference type="GO" id="GO:0016887">
    <property type="term" value="F:ATP hydrolysis activity"/>
    <property type="evidence" value="ECO:0007669"/>
    <property type="project" value="TreeGrafter"/>
</dbReference>
<accession>A0A931F8T6</accession>
<dbReference type="Gene3D" id="3.40.50.300">
    <property type="entry name" value="P-loop containing nucleotide triphosphate hydrolases"/>
    <property type="match status" value="1"/>
</dbReference>